<reference evidence="2" key="1">
    <citation type="journal article" date="2023" name="Nat. Commun.">
        <title>Diploid and tetraploid genomes of Acorus and the evolution of monocots.</title>
        <authorList>
            <person name="Ma L."/>
            <person name="Liu K.W."/>
            <person name="Li Z."/>
            <person name="Hsiao Y.Y."/>
            <person name="Qi Y."/>
            <person name="Fu T."/>
            <person name="Tang G.D."/>
            <person name="Zhang D."/>
            <person name="Sun W.H."/>
            <person name="Liu D.K."/>
            <person name="Li Y."/>
            <person name="Chen G.Z."/>
            <person name="Liu X.D."/>
            <person name="Liao X.Y."/>
            <person name="Jiang Y.T."/>
            <person name="Yu X."/>
            <person name="Hao Y."/>
            <person name="Huang J."/>
            <person name="Zhao X.W."/>
            <person name="Ke S."/>
            <person name="Chen Y.Y."/>
            <person name="Wu W.L."/>
            <person name="Hsu J.L."/>
            <person name="Lin Y.F."/>
            <person name="Huang M.D."/>
            <person name="Li C.Y."/>
            <person name="Huang L."/>
            <person name="Wang Z.W."/>
            <person name="Zhao X."/>
            <person name="Zhong W.Y."/>
            <person name="Peng D.H."/>
            <person name="Ahmad S."/>
            <person name="Lan S."/>
            <person name="Zhang J.S."/>
            <person name="Tsai W.C."/>
            <person name="Van de Peer Y."/>
            <person name="Liu Z.J."/>
        </authorList>
    </citation>
    <scope>NUCLEOTIDE SEQUENCE</scope>
    <source>
        <strain evidence="2">CP</strain>
    </source>
</reference>
<dbReference type="Pfam" id="PF00631">
    <property type="entry name" value="G-gamma"/>
    <property type="match status" value="1"/>
</dbReference>
<dbReference type="EMBL" id="JAUJYO010000006">
    <property type="protein sequence ID" value="KAK1314303.1"/>
    <property type="molecule type" value="Genomic_DNA"/>
</dbReference>
<dbReference type="GO" id="GO:0007186">
    <property type="term" value="P:G protein-coupled receptor signaling pathway"/>
    <property type="evidence" value="ECO:0007669"/>
    <property type="project" value="InterPro"/>
</dbReference>
<sequence>MKNRIRKAFHETGTSHRRQVQIQSLNREIGFLEEELQSLEVIQPASKCCKEIDDYVTSNSDPLIPVMIHGKKIIRALVELWSPLTISHNLPPM</sequence>
<evidence type="ECO:0000313" key="2">
    <source>
        <dbReference type="EMBL" id="KAK1314303.1"/>
    </source>
</evidence>
<dbReference type="PANTHER" id="PTHR32378">
    <property type="entry name" value="GUANINE NUCLEOTIDE-BINDING PROTEIN SUBUNIT GAMMA 3"/>
    <property type="match status" value="1"/>
</dbReference>
<evidence type="ECO:0000259" key="1">
    <source>
        <dbReference type="SMART" id="SM01224"/>
    </source>
</evidence>
<proteinExistence type="predicted"/>
<reference evidence="2" key="2">
    <citation type="submission" date="2023-06" db="EMBL/GenBank/DDBJ databases">
        <authorList>
            <person name="Ma L."/>
            <person name="Liu K.-W."/>
            <person name="Li Z."/>
            <person name="Hsiao Y.-Y."/>
            <person name="Qi Y."/>
            <person name="Fu T."/>
            <person name="Tang G."/>
            <person name="Zhang D."/>
            <person name="Sun W.-H."/>
            <person name="Liu D.-K."/>
            <person name="Li Y."/>
            <person name="Chen G.-Z."/>
            <person name="Liu X.-D."/>
            <person name="Liao X.-Y."/>
            <person name="Jiang Y.-T."/>
            <person name="Yu X."/>
            <person name="Hao Y."/>
            <person name="Huang J."/>
            <person name="Zhao X.-W."/>
            <person name="Ke S."/>
            <person name="Chen Y.-Y."/>
            <person name="Wu W.-L."/>
            <person name="Hsu J.-L."/>
            <person name="Lin Y.-F."/>
            <person name="Huang M.-D."/>
            <person name="Li C.-Y."/>
            <person name="Huang L."/>
            <person name="Wang Z.-W."/>
            <person name="Zhao X."/>
            <person name="Zhong W.-Y."/>
            <person name="Peng D.-H."/>
            <person name="Ahmad S."/>
            <person name="Lan S."/>
            <person name="Zhang J.-S."/>
            <person name="Tsai W.-C."/>
            <person name="Van De Peer Y."/>
            <person name="Liu Z.-J."/>
        </authorList>
    </citation>
    <scope>NUCLEOTIDE SEQUENCE</scope>
    <source>
        <strain evidence="2">CP</strain>
        <tissue evidence="2">Leaves</tissue>
    </source>
</reference>
<name>A0AAV9EQ17_ACOCL</name>
<accession>A0AAV9EQ17</accession>
<comment type="caution">
    <text evidence="2">The sequence shown here is derived from an EMBL/GenBank/DDBJ whole genome shotgun (WGS) entry which is preliminary data.</text>
</comment>
<evidence type="ECO:0000313" key="3">
    <source>
        <dbReference type="Proteomes" id="UP001180020"/>
    </source>
</evidence>
<feature type="domain" description="G protein gamma" evidence="1">
    <location>
        <begin position="18"/>
        <end position="80"/>
    </location>
</feature>
<dbReference type="InterPro" id="IPR055305">
    <property type="entry name" value="GG3-like"/>
</dbReference>
<keyword evidence="3" id="KW-1185">Reference proteome</keyword>
<gene>
    <name evidence="2" type="primary">GG3</name>
    <name evidence="2" type="ORF">QJS10_CPA06g02504</name>
</gene>
<dbReference type="InterPro" id="IPR015898">
    <property type="entry name" value="G-protein_gamma-like_dom"/>
</dbReference>
<dbReference type="SMART" id="SM01224">
    <property type="entry name" value="G_gamma"/>
    <property type="match status" value="1"/>
</dbReference>
<protein>
    <submittedName>
        <fullName evidence="2">Guanine nucleotide-binding protein subunit gamma 3</fullName>
    </submittedName>
</protein>
<organism evidence="2 3">
    <name type="scientific">Acorus calamus</name>
    <name type="common">Sweet flag</name>
    <dbReference type="NCBI Taxonomy" id="4465"/>
    <lineage>
        <taxon>Eukaryota</taxon>
        <taxon>Viridiplantae</taxon>
        <taxon>Streptophyta</taxon>
        <taxon>Embryophyta</taxon>
        <taxon>Tracheophyta</taxon>
        <taxon>Spermatophyta</taxon>
        <taxon>Magnoliopsida</taxon>
        <taxon>Liliopsida</taxon>
        <taxon>Acoraceae</taxon>
        <taxon>Acorus</taxon>
    </lineage>
</organism>
<dbReference type="Proteomes" id="UP001180020">
    <property type="component" value="Unassembled WGS sequence"/>
</dbReference>
<dbReference type="PANTHER" id="PTHR32378:SF10">
    <property type="entry name" value="GUANINE NUCLEOTIDE-BINDING PROTEIN SUBUNIT GAMMA 3"/>
    <property type="match status" value="1"/>
</dbReference>
<dbReference type="AlphaFoldDB" id="A0AAV9EQ17"/>